<accession>A0A147BTW6</accession>
<dbReference type="AlphaFoldDB" id="A0A147BTW6"/>
<evidence type="ECO:0000256" key="1">
    <source>
        <dbReference type="SAM" id="SignalP"/>
    </source>
</evidence>
<evidence type="ECO:0000313" key="2">
    <source>
        <dbReference type="EMBL" id="JAR94229.1"/>
    </source>
</evidence>
<sequence>MGVFLMGAVPVVVVTAVGVPVPGQALRLAHGVDGVAGHRHDRFVLEVCLDAAAGLGGGTFDPGGGSVSPGIARERVGTPQGSAGLHMLFYHSARLGPLYGPLGRLCRFLE</sequence>
<feature type="signal peptide" evidence="1">
    <location>
        <begin position="1"/>
        <end position="16"/>
    </location>
</feature>
<reference evidence="2" key="1">
    <citation type="journal article" date="2018" name="PLoS Negl. Trop. Dis.">
        <title>Sialome diversity of ticks revealed by RNAseq of single tick salivary glands.</title>
        <authorList>
            <person name="Perner J."/>
            <person name="Kropackova S."/>
            <person name="Kopacek P."/>
            <person name="Ribeiro J.M."/>
        </authorList>
    </citation>
    <scope>NUCLEOTIDE SEQUENCE</scope>
    <source>
        <strain evidence="2">Siblings of single egg batch collected in Ceske Budejovice</strain>
        <tissue evidence="2">Salivary glands</tissue>
    </source>
</reference>
<keyword evidence="1" id="KW-0732">Signal</keyword>
<name>A0A147BTW6_IXORI</name>
<dbReference type="EMBL" id="GEGO01001175">
    <property type="protein sequence ID" value="JAR94229.1"/>
    <property type="molecule type" value="Transcribed_RNA"/>
</dbReference>
<protein>
    <submittedName>
        <fullName evidence="2">Putative secreted protein</fullName>
    </submittedName>
</protein>
<feature type="chain" id="PRO_5007542895" evidence="1">
    <location>
        <begin position="17"/>
        <end position="110"/>
    </location>
</feature>
<proteinExistence type="predicted"/>
<organism evidence="2">
    <name type="scientific">Ixodes ricinus</name>
    <name type="common">Common tick</name>
    <name type="synonym">Acarus ricinus</name>
    <dbReference type="NCBI Taxonomy" id="34613"/>
    <lineage>
        <taxon>Eukaryota</taxon>
        <taxon>Metazoa</taxon>
        <taxon>Ecdysozoa</taxon>
        <taxon>Arthropoda</taxon>
        <taxon>Chelicerata</taxon>
        <taxon>Arachnida</taxon>
        <taxon>Acari</taxon>
        <taxon>Parasitiformes</taxon>
        <taxon>Ixodida</taxon>
        <taxon>Ixodoidea</taxon>
        <taxon>Ixodidae</taxon>
        <taxon>Ixodinae</taxon>
        <taxon>Ixodes</taxon>
    </lineage>
</organism>